<dbReference type="InterPro" id="IPR050617">
    <property type="entry name" value="E3_ligase_FN3/SPRY"/>
</dbReference>
<evidence type="ECO:0000313" key="1">
    <source>
        <dbReference type="EMBL" id="KAH9383523.1"/>
    </source>
</evidence>
<evidence type="ECO:0000313" key="2">
    <source>
        <dbReference type="Proteomes" id="UP000821853"/>
    </source>
</evidence>
<accession>A0A9J6H777</accession>
<dbReference type="GO" id="GO:0043005">
    <property type="term" value="C:neuron projection"/>
    <property type="evidence" value="ECO:0007669"/>
    <property type="project" value="TreeGrafter"/>
</dbReference>
<dbReference type="GO" id="GO:0007411">
    <property type="term" value="P:axon guidance"/>
    <property type="evidence" value="ECO:0007669"/>
    <property type="project" value="TreeGrafter"/>
</dbReference>
<dbReference type="Gene3D" id="1.20.5.170">
    <property type="match status" value="1"/>
</dbReference>
<keyword evidence="2" id="KW-1185">Reference proteome</keyword>
<dbReference type="EMBL" id="JABSTR010001154">
    <property type="protein sequence ID" value="KAH9383523.1"/>
    <property type="molecule type" value="Genomic_DNA"/>
</dbReference>
<dbReference type="AlphaFoldDB" id="A0A9J6H777"/>
<evidence type="ECO:0008006" key="3">
    <source>
        <dbReference type="Google" id="ProtNLM"/>
    </source>
</evidence>
<dbReference type="PANTHER" id="PTHR24099">
    <property type="entry name" value="E3 UBIQUITIN-PROTEIN LIGASE TRIM36-RELATED"/>
    <property type="match status" value="1"/>
</dbReference>
<dbReference type="OrthoDB" id="295536at2759"/>
<protein>
    <recommendedName>
        <fullName evidence="3">F-box domain-containing protein</fullName>
    </recommendedName>
</protein>
<proteinExistence type="predicted"/>
<dbReference type="PANTHER" id="PTHR24099:SF15">
    <property type="entry name" value="E3 UBIQUITIN-PROTEIN LIGASE TRIM9"/>
    <property type="match status" value="1"/>
</dbReference>
<gene>
    <name evidence="1" type="ORF">HPB48_025095</name>
</gene>
<dbReference type="VEuPathDB" id="VectorBase:HLOH_055754"/>
<sequence length="526" mass="59431">MERGKAHLPNEVWCFVLEYLDAESLLAVETSRVLSWSVFAERRLRRRVTLSPHSDAAKLKDFIAWLPLDDVRVLHLTNCIMACPVKLLESISVCRLLTELYCVNCRLSLRGLFRVIVESLPVLARFEYSIYDVNDDDRAVDFMARGDVVIANLRCMHVEVMASERSYALLASVLRSCPRLEELSVQVRGQHKLMQIDVFFEAISCWRQVRVFTYTIREPNVRVMSLLYAMRWLQHLPSSENPLRAMLFGSVTYWLRPTSFSNCLYLTEVMAVPEVSHRNLQQATLGVEMDAAAPVALAQAAHLPLWRRLEALAIAVVPAHVMWCGASPYFGTAYRLPLRDLLSACSVLTELNVSSIHFTAEVDFCQILAAAEIVHLRALSLTPCAARAPASVLQLAASFARLQELDVRAFREMCTHFCAICRSPFEAINEATMQVLHQHTRLQSLENCTSFEAQISAQCDALAEALEARRRELLAFARREREAKLKALKGQLSNCTVTLQRTTALLQFCIEALKETDHAAFLQASI</sequence>
<organism evidence="1 2">
    <name type="scientific">Haemaphysalis longicornis</name>
    <name type="common">Bush tick</name>
    <dbReference type="NCBI Taxonomy" id="44386"/>
    <lineage>
        <taxon>Eukaryota</taxon>
        <taxon>Metazoa</taxon>
        <taxon>Ecdysozoa</taxon>
        <taxon>Arthropoda</taxon>
        <taxon>Chelicerata</taxon>
        <taxon>Arachnida</taxon>
        <taxon>Acari</taxon>
        <taxon>Parasitiformes</taxon>
        <taxon>Ixodida</taxon>
        <taxon>Ixodoidea</taxon>
        <taxon>Ixodidae</taxon>
        <taxon>Haemaphysalinae</taxon>
        <taxon>Haemaphysalis</taxon>
    </lineage>
</organism>
<dbReference type="SUPFAM" id="SSF52047">
    <property type="entry name" value="RNI-like"/>
    <property type="match status" value="1"/>
</dbReference>
<name>A0A9J6H777_HAELO</name>
<dbReference type="Proteomes" id="UP000821853">
    <property type="component" value="Unassembled WGS sequence"/>
</dbReference>
<comment type="caution">
    <text evidence="1">The sequence shown here is derived from an EMBL/GenBank/DDBJ whole genome shotgun (WGS) entry which is preliminary data.</text>
</comment>
<reference evidence="1 2" key="1">
    <citation type="journal article" date="2020" name="Cell">
        <title>Large-Scale Comparative Analyses of Tick Genomes Elucidate Their Genetic Diversity and Vector Capacities.</title>
        <authorList>
            <consortium name="Tick Genome and Microbiome Consortium (TIGMIC)"/>
            <person name="Jia N."/>
            <person name="Wang J."/>
            <person name="Shi W."/>
            <person name="Du L."/>
            <person name="Sun Y."/>
            <person name="Zhan W."/>
            <person name="Jiang J.F."/>
            <person name="Wang Q."/>
            <person name="Zhang B."/>
            <person name="Ji P."/>
            <person name="Bell-Sakyi L."/>
            <person name="Cui X.M."/>
            <person name="Yuan T.T."/>
            <person name="Jiang B.G."/>
            <person name="Yang W.F."/>
            <person name="Lam T.T."/>
            <person name="Chang Q.C."/>
            <person name="Ding S.J."/>
            <person name="Wang X.J."/>
            <person name="Zhu J.G."/>
            <person name="Ruan X.D."/>
            <person name="Zhao L."/>
            <person name="Wei J.T."/>
            <person name="Ye R.Z."/>
            <person name="Que T.C."/>
            <person name="Du C.H."/>
            <person name="Zhou Y.H."/>
            <person name="Cheng J.X."/>
            <person name="Dai P.F."/>
            <person name="Guo W.B."/>
            <person name="Han X.H."/>
            <person name="Huang E.J."/>
            <person name="Li L.F."/>
            <person name="Wei W."/>
            <person name="Gao Y.C."/>
            <person name="Liu J.Z."/>
            <person name="Shao H.Z."/>
            <person name="Wang X."/>
            <person name="Wang C.C."/>
            <person name="Yang T.C."/>
            <person name="Huo Q.B."/>
            <person name="Li W."/>
            <person name="Chen H.Y."/>
            <person name="Chen S.E."/>
            <person name="Zhou L.G."/>
            <person name="Ni X.B."/>
            <person name="Tian J.H."/>
            <person name="Sheng Y."/>
            <person name="Liu T."/>
            <person name="Pan Y.S."/>
            <person name="Xia L.Y."/>
            <person name="Li J."/>
            <person name="Zhao F."/>
            <person name="Cao W.C."/>
        </authorList>
    </citation>
    <scope>NUCLEOTIDE SEQUENCE [LARGE SCALE GENOMIC DNA]</scope>
    <source>
        <strain evidence="1">HaeL-2018</strain>
    </source>
</reference>